<evidence type="ECO:0000256" key="5">
    <source>
        <dbReference type="ARBA" id="ARBA00022679"/>
    </source>
</evidence>
<dbReference type="GO" id="GO:0005524">
    <property type="term" value="F:ATP binding"/>
    <property type="evidence" value="ECO:0007669"/>
    <property type="project" value="UniProtKB-KW"/>
</dbReference>
<dbReference type="InterPro" id="IPR005467">
    <property type="entry name" value="His_kinase_dom"/>
</dbReference>
<evidence type="ECO:0000256" key="2">
    <source>
        <dbReference type="ARBA" id="ARBA00004370"/>
    </source>
</evidence>
<keyword evidence="4" id="KW-0597">Phosphoprotein</keyword>
<feature type="domain" description="Histidine kinase" evidence="11">
    <location>
        <begin position="301"/>
        <end position="501"/>
    </location>
</feature>
<evidence type="ECO:0000313" key="12">
    <source>
        <dbReference type="EMBL" id="HFC92405.1"/>
    </source>
</evidence>
<dbReference type="InterPro" id="IPR004358">
    <property type="entry name" value="Sig_transdc_His_kin-like_C"/>
</dbReference>
<comment type="subcellular location">
    <subcellularLocation>
        <location evidence="2">Membrane</location>
    </subcellularLocation>
</comment>
<evidence type="ECO:0000256" key="4">
    <source>
        <dbReference type="ARBA" id="ARBA00022553"/>
    </source>
</evidence>
<dbReference type="PANTHER" id="PTHR45436:SF4">
    <property type="entry name" value="SENSOR PROTEIN PHOQ"/>
    <property type="match status" value="1"/>
</dbReference>
<dbReference type="CDD" id="cd00082">
    <property type="entry name" value="HisKA"/>
    <property type="match status" value="1"/>
</dbReference>
<dbReference type="InterPro" id="IPR003594">
    <property type="entry name" value="HATPase_dom"/>
</dbReference>
<gene>
    <name evidence="12" type="ORF">ENJ51_06295</name>
</gene>
<dbReference type="SMART" id="SM00387">
    <property type="entry name" value="HATPase_c"/>
    <property type="match status" value="1"/>
</dbReference>
<dbReference type="InterPro" id="IPR036890">
    <property type="entry name" value="HATPase_C_sf"/>
</dbReference>
<dbReference type="Gene3D" id="3.30.565.10">
    <property type="entry name" value="Histidine kinase-like ATPase, C-terminal domain"/>
    <property type="match status" value="1"/>
</dbReference>
<keyword evidence="5" id="KW-0808">Transferase</keyword>
<dbReference type="EC" id="2.7.13.3" evidence="3"/>
<dbReference type="PROSITE" id="PS50109">
    <property type="entry name" value="HIS_KIN"/>
    <property type="match status" value="1"/>
</dbReference>
<evidence type="ECO:0000256" key="7">
    <source>
        <dbReference type="ARBA" id="ARBA00022777"/>
    </source>
</evidence>
<evidence type="ECO:0000256" key="9">
    <source>
        <dbReference type="ARBA" id="ARBA00023136"/>
    </source>
</evidence>
<reference evidence="12" key="1">
    <citation type="journal article" date="2020" name="mSystems">
        <title>Genome- and Community-Level Interaction Insights into Carbon Utilization and Element Cycling Functions of Hydrothermarchaeota in Hydrothermal Sediment.</title>
        <authorList>
            <person name="Zhou Z."/>
            <person name="Liu Y."/>
            <person name="Xu W."/>
            <person name="Pan J."/>
            <person name="Luo Z.H."/>
            <person name="Li M."/>
        </authorList>
    </citation>
    <scope>NUCLEOTIDE SEQUENCE [LARGE SCALE GENOMIC DNA]</scope>
    <source>
        <strain evidence="12">HyVt-493</strain>
    </source>
</reference>
<dbReference type="Gene3D" id="1.10.287.130">
    <property type="match status" value="1"/>
</dbReference>
<dbReference type="PANTHER" id="PTHR45436">
    <property type="entry name" value="SENSOR HISTIDINE KINASE YKOH"/>
    <property type="match status" value="1"/>
</dbReference>
<dbReference type="AlphaFoldDB" id="A0A7V2WV22"/>
<comment type="catalytic activity">
    <reaction evidence="1">
        <text>ATP + protein L-histidine = ADP + protein N-phospho-L-histidine.</text>
        <dbReference type="EC" id="2.7.13.3"/>
    </reaction>
</comment>
<dbReference type="SUPFAM" id="SSF55874">
    <property type="entry name" value="ATPase domain of HSP90 chaperone/DNA topoisomerase II/histidine kinase"/>
    <property type="match status" value="1"/>
</dbReference>
<evidence type="ECO:0000256" key="3">
    <source>
        <dbReference type="ARBA" id="ARBA00012438"/>
    </source>
</evidence>
<keyword evidence="9 10" id="KW-0472">Membrane</keyword>
<evidence type="ECO:0000256" key="10">
    <source>
        <dbReference type="SAM" id="Phobius"/>
    </source>
</evidence>
<dbReference type="Pfam" id="PF02518">
    <property type="entry name" value="HATPase_c"/>
    <property type="match status" value="1"/>
</dbReference>
<dbReference type="Proteomes" id="UP000885750">
    <property type="component" value="Unassembled WGS sequence"/>
</dbReference>
<dbReference type="InterPro" id="IPR003661">
    <property type="entry name" value="HisK_dim/P_dom"/>
</dbReference>
<feature type="transmembrane region" description="Helical" evidence="10">
    <location>
        <begin position="223"/>
        <end position="245"/>
    </location>
</feature>
<dbReference type="PRINTS" id="PR00344">
    <property type="entry name" value="BCTRLSENSOR"/>
</dbReference>
<dbReference type="GO" id="GO:0000155">
    <property type="term" value="F:phosphorelay sensor kinase activity"/>
    <property type="evidence" value="ECO:0007669"/>
    <property type="project" value="InterPro"/>
</dbReference>
<proteinExistence type="predicted"/>
<dbReference type="SUPFAM" id="SSF47384">
    <property type="entry name" value="Homodimeric domain of signal transducing histidine kinase"/>
    <property type="match status" value="1"/>
</dbReference>
<evidence type="ECO:0000256" key="6">
    <source>
        <dbReference type="ARBA" id="ARBA00022692"/>
    </source>
</evidence>
<protein>
    <recommendedName>
        <fullName evidence="3">histidine kinase</fullName>
        <ecNumber evidence="3">2.7.13.3</ecNumber>
    </recommendedName>
</protein>
<evidence type="ECO:0000259" key="11">
    <source>
        <dbReference type="PROSITE" id="PS50109"/>
    </source>
</evidence>
<dbReference type="GO" id="GO:0005886">
    <property type="term" value="C:plasma membrane"/>
    <property type="evidence" value="ECO:0007669"/>
    <property type="project" value="TreeGrafter"/>
</dbReference>
<accession>A0A7V2WV22</accession>
<sequence length="501" mass="56533">MNLENLPPPTKQVKNGTCPGITQSLFSRQLFSSIIITILGLLLFSGLYYYIKQQSFIEDALSNAVSIEDEILGLITYNHETGRYYIEPDLIAETKRILSKRQLTNNSEQNFVYIVNTRNHQLIWHSHAFDSVNHINPNKPPYPKEHLNALPVLEIKKGIHKGKNKIEILTANNAIKGYQNNKSNNYLAYRSAFSEGSQNFHLVIAKSAEEMENSKSDLIQQTIVLVLITTLLVIIAQLVNSYLVIKPVKRFEQEIKDIESGNQEFVKGNFPSELLEVKHAINALVRVEKGQKKRYRESLDNLAHSLKTPLAVLQGFAESNTTLSKQQSTTLVNQVTRMNDIIAYQLRRATISDHNTNIQRQSIRPILYRLKNPMLKVHHSKSFNIDINVDENTQCRMDKDDLLEIFGNLINNACRFCEKIVSVTATNNGETITVDIDDDGLGFPDKNPSTLLRRGMRADSKTEGQGIGLAVSNEIIEAAGGRMELLVSPHIGARVRLHLPV</sequence>
<comment type="caution">
    <text evidence="12">The sequence shown here is derived from an EMBL/GenBank/DDBJ whole genome shotgun (WGS) entry which is preliminary data.</text>
</comment>
<evidence type="ECO:0000256" key="1">
    <source>
        <dbReference type="ARBA" id="ARBA00000085"/>
    </source>
</evidence>
<dbReference type="InterPro" id="IPR050428">
    <property type="entry name" value="TCS_sensor_his_kinase"/>
</dbReference>
<dbReference type="EMBL" id="DRMS01000236">
    <property type="protein sequence ID" value="HFC92405.1"/>
    <property type="molecule type" value="Genomic_DNA"/>
</dbReference>
<name>A0A7V2WV22_LEUMU</name>
<organism evidence="12">
    <name type="scientific">Leucothrix mucor</name>
    <dbReference type="NCBI Taxonomy" id="45248"/>
    <lineage>
        <taxon>Bacteria</taxon>
        <taxon>Pseudomonadati</taxon>
        <taxon>Pseudomonadota</taxon>
        <taxon>Gammaproteobacteria</taxon>
        <taxon>Thiotrichales</taxon>
        <taxon>Thiotrichaceae</taxon>
        <taxon>Leucothrix</taxon>
    </lineage>
</organism>
<feature type="transmembrane region" description="Helical" evidence="10">
    <location>
        <begin position="30"/>
        <end position="51"/>
    </location>
</feature>
<evidence type="ECO:0000256" key="8">
    <source>
        <dbReference type="ARBA" id="ARBA00022989"/>
    </source>
</evidence>
<keyword evidence="6 10" id="KW-0812">Transmembrane</keyword>
<dbReference type="InterPro" id="IPR036097">
    <property type="entry name" value="HisK_dim/P_sf"/>
</dbReference>
<keyword evidence="7" id="KW-0418">Kinase</keyword>
<keyword evidence="8 10" id="KW-1133">Transmembrane helix</keyword>